<sequence>MENTEPVRFGHEPEGMSKRRISSILKAPRTSMKVCGADQDEPEETRPIEKRRNSRRVSFATKNNVHVFSKDIKVDSPVLDPIQNLHFVGLDTMVNIPLHISRLSKENFFPDPVLPDEPVDRTILLGEDTGYMDMTQSHTITIDNEVGMNPEFSFNIVENVTGLQKVKSQDDITSKTIAQKEGANVQSDFSDFLASISNPASQNAQNIVTSSSKKNSNNLCLEDATSISMDKENLLPSRLTKNVHCTISAPNSQPIGLQPRSYTASFLEQENMDLTKSHTVVIGGRGPAHHDAYPVCMNPKSAALMAQSFSKDSDDMEITHVHTTTINFKDVRSKQLVVDDNTSHFAGDTSSRMIMTQVLDGCLQEQERKVTTVDEPVFSQAHMSSFNRSQNRNVSDRSKIDQFQSNISNATMAFSDDMEITQANTVFLDLKGEELFSKSRKDSSFATSSSRTNDSGRALIASEQQSVLLLEKEHGSQKHVRTTENTIVFNDQNDLMELTCQANSSVMVMSPSPDEMDLTGCNIATIDAENILPTTGVKSTKRTSFMSVPTVSVEAKKVDFARSDSTVPHMDDDDEMEMTQCQTVVLESKHCMQQTSFSNSRKSFSVRSGSCRSDVGSSDCEEMAHKLSVFTEQNRSSDFEGKTDYMDMDLTGCNNVTINPKHILTTSGVKSRKQTSFMSAPAVSVEAKKVNCVQGDTTVTHMDDEMEMTKCQTVVLESKNGIKQIPFSSSKKTLSFFSGSSRSDVGSRDGEEMAHTLSVHTEHHWSSDFERKTDYMDMDLTECNNVNRNPENILPTSGVKSRKRTSFMSVPAVSVEAKKVSCVQSDSTVTRMEDEMEMTKCQTVVLKSKNCVKQIPFSSSCNTLSFIPGSCRSDVGSKDYKEMAFKLAVQSEQHRSSDFERKSATCIVPSANTFHQDLPDGMVSAVQVDMDLTGCNTISIDTKSPTVAGASHSLTQDPLEVLSFRPVALAKDQMEMSEVGEKTEKVDVDTRTPVVSQKEVSLADLGVDKDQAVVTNFNHFEASCVNNVKEGSSLATNIEPSEEDCDMEMTKAMTVPLKLGEIVKEKDLSATTAQRTDHALPENQNTKLTPIITEGFAAESELCVKNDKPNSAKSRRRSLADLQVKLQNIAQCINEPAEIQTRSYTAPLSHLTDFEACPGELSERDPSTEIQETPTLINTASSANIESTAPFNLKSFLTARLSLGGITPKLPSRSKSASPNQTEPICTNRFQSLQLEAHMDGDIQNSYDVMNMIEDEVLPEEDFSDTVMSYLSSKKDEQDVAAVAPSGEVAVQANEFESLPEKSLCEVEDSAAEGELKETNDIVWCSNSTAAGFPSASSHITKTIDETSSSGSSTHIKCDIISESTLKNSQFDSQMDGTFEQEFDFTKTLADGSITVNEFLSHFGANSVIHKSRPSALPENFRITQTNTLMDLLREKYIFRPKQRVYEADCQKLAELAEGFKMQMTEQDKALKDVNAAVLQDVCAFSGVQLQKFGGKLKERRGNFRKRSKALSHEIKEALYSELCKTTQESKQKLVDKISETNEMLKDLDGCIIDLESELESVSSILTGDQHSLSEDESALKAKKRELDVLNSDVVETEKLICDLERQRVSSESLLGNLQEVVKEFENRIRTLNSLNEWQFCEREENTAVFSFLHNTVEMEVKLKNPGERGWICDVEQDVDLSFRFLLNGDASQPHARMVHVLLAEHIKAQPTWTQKYPTTRHIPVLLHNVSLVVSRLRLLGEEIHQLKKWGGLRFDILHFNCSDTLVEIVFSSIKACAKFELSLTVTPDYPLNPLQMQKFQNLIGKTRVDQIEDVLCSVTPAKNYLTNLIKKIHADLL</sequence>
<feature type="region of interest" description="Disordered" evidence="2">
    <location>
        <begin position="1"/>
        <end position="55"/>
    </location>
</feature>
<dbReference type="GO" id="GO:0034501">
    <property type="term" value="P:protein localization to kinetochore"/>
    <property type="evidence" value="ECO:0007669"/>
    <property type="project" value="InterPro"/>
</dbReference>
<dbReference type="InterPro" id="IPR040850">
    <property type="entry name" value="Knl1_RWD_C"/>
</dbReference>
<dbReference type="Pfam" id="PF18210">
    <property type="entry name" value="Knl1_RWD_C"/>
    <property type="match status" value="1"/>
</dbReference>
<dbReference type="InterPro" id="IPR043651">
    <property type="entry name" value="KNL1_MELT_rpt"/>
</dbReference>
<dbReference type="Proteomes" id="UP000018467">
    <property type="component" value="Unassembled WGS sequence"/>
</dbReference>
<keyword evidence="5" id="KW-1185">Reference proteome</keyword>
<dbReference type="Ensembl" id="ENSAMXT00000000123.2">
    <property type="protein sequence ID" value="ENSAMXP00000000123.2"/>
    <property type="gene ID" value="ENSAMXG00000000123.2"/>
</dbReference>
<dbReference type="CDD" id="cd22817">
    <property type="entry name" value="DRWD-N_Knl1"/>
    <property type="match status" value="1"/>
</dbReference>
<dbReference type="GO" id="GO:0005634">
    <property type="term" value="C:nucleus"/>
    <property type="evidence" value="ECO:0007669"/>
    <property type="project" value="TreeGrafter"/>
</dbReference>
<dbReference type="InParanoid" id="W5JXR3"/>
<evidence type="ECO:0000313" key="5">
    <source>
        <dbReference type="Proteomes" id="UP000018467"/>
    </source>
</evidence>
<dbReference type="GO" id="GO:0008608">
    <property type="term" value="P:attachment of spindle microtubules to kinetochore"/>
    <property type="evidence" value="ECO:0007669"/>
    <property type="project" value="InterPro"/>
</dbReference>
<evidence type="ECO:0000256" key="1">
    <source>
        <dbReference type="SAM" id="Coils"/>
    </source>
</evidence>
<feature type="domain" description="Knl1 C-terminal RWD" evidence="3">
    <location>
        <begin position="1578"/>
        <end position="1741"/>
    </location>
</feature>
<dbReference type="eggNOG" id="ENOG502QW5H">
    <property type="taxonomic scope" value="Eukaryota"/>
</dbReference>
<dbReference type="InterPro" id="IPR037388">
    <property type="entry name" value="Blinkin"/>
</dbReference>
<dbReference type="PANTHER" id="PTHR16520">
    <property type="entry name" value="KINETOCHORE SCAFFOLD 1"/>
    <property type="match status" value="1"/>
</dbReference>
<dbReference type="PANTHER" id="PTHR16520:SF3">
    <property type="entry name" value="KINETOCHORE SCAFFOLD 1"/>
    <property type="match status" value="1"/>
</dbReference>
<feature type="coiled-coil region" evidence="1">
    <location>
        <begin position="1573"/>
        <end position="1635"/>
    </location>
</feature>
<reference evidence="4" key="4">
    <citation type="submission" date="2025-09" db="UniProtKB">
        <authorList>
            <consortium name="Ensembl"/>
        </authorList>
    </citation>
    <scope>IDENTIFICATION</scope>
</reference>
<dbReference type="Bgee" id="ENSAMXG00000000123">
    <property type="expression patterns" value="Expressed in testis and 10 other cell types or tissues"/>
</dbReference>
<evidence type="ECO:0000259" key="3">
    <source>
        <dbReference type="Pfam" id="PF18210"/>
    </source>
</evidence>
<evidence type="ECO:0000313" key="4">
    <source>
        <dbReference type="Ensembl" id="ENSAMXP00000000123.2"/>
    </source>
</evidence>
<keyword evidence="1" id="KW-0175">Coiled coil</keyword>
<evidence type="ECO:0000256" key="2">
    <source>
        <dbReference type="SAM" id="MobiDB-lite"/>
    </source>
</evidence>
<dbReference type="Pfam" id="PF19221">
    <property type="entry name" value="MELT"/>
    <property type="match status" value="6"/>
</dbReference>
<dbReference type="GeneTree" id="ENSGT00410000025918"/>
<feature type="compositionally biased region" description="Basic and acidic residues" evidence="2">
    <location>
        <begin position="8"/>
        <end position="17"/>
    </location>
</feature>
<name>W5JXR3_ASTMX</name>
<protein>
    <submittedName>
        <fullName evidence="4">Kinetochore scaffold 1</fullName>
    </submittedName>
</protein>
<accession>W5JXR3</accession>
<reference evidence="5" key="1">
    <citation type="submission" date="2013-03" db="EMBL/GenBank/DDBJ databases">
        <authorList>
            <person name="Jeffery W."/>
            <person name="Warren W."/>
            <person name="Wilson R.K."/>
        </authorList>
    </citation>
    <scope>NUCLEOTIDE SEQUENCE</scope>
    <source>
        <strain evidence="5">female</strain>
    </source>
</reference>
<dbReference type="CDD" id="cd21853">
    <property type="entry name" value="KNL1_NTD"/>
    <property type="match status" value="1"/>
</dbReference>
<dbReference type="GO" id="GO:0051301">
    <property type="term" value="P:cell division"/>
    <property type="evidence" value="ECO:0007669"/>
    <property type="project" value="InterPro"/>
</dbReference>
<reference evidence="5" key="2">
    <citation type="journal article" date="2014" name="Nat. Commun.">
        <title>The cavefish genome reveals candidate genes for eye loss.</title>
        <authorList>
            <person name="McGaugh S.E."/>
            <person name="Gross J.B."/>
            <person name="Aken B."/>
            <person name="Blin M."/>
            <person name="Borowsky R."/>
            <person name="Chalopin D."/>
            <person name="Hinaux H."/>
            <person name="Jeffery W.R."/>
            <person name="Keene A."/>
            <person name="Ma L."/>
            <person name="Minx P."/>
            <person name="Murphy D."/>
            <person name="O'Quin K.E."/>
            <person name="Retaux S."/>
            <person name="Rohner N."/>
            <person name="Searle S.M."/>
            <person name="Stahl B.A."/>
            <person name="Tabin C."/>
            <person name="Volff J.N."/>
            <person name="Yoshizawa M."/>
            <person name="Warren W.C."/>
        </authorList>
    </citation>
    <scope>NUCLEOTIDE SEQUENCE [LARGE SCALE GENOMIC DNA]</scope>
    <source>
        <strain evidence="5">female</strain>
    </source>
</reference>
<proteinExistence type="predicted"/>
<dbReference type="HOGENOM" id="CLU_241605_0_0_1"/>
<reference evidence="4" key="3">
    <citation type="submission" date="2025-08" db="UniProtKB">
        <authorList>
            <consortium name="Ensembl"/>
        </authorList>
    </citation>
    <scope>IDENTIFICATION</scope>
</reference>
<organism evidence="4 5">
    <name type="scientific">Astyanax mexicanus</name>
    <name type="common">Blind cave fish</name>
    <name type="synonym">Astyanax fasciatus mexicanus</name>
    <dbReference type="NCBI Taxonomy" id="7994"/>
    <lineage>
        <taxon>Eukaryota</taxon>
        <taxon>Metazoa</taxon>
        <taxon>Chordata</taxon>
        <taxon>Craniata</taxon>
        <taxon>Vertebrata</taxon>
        <taxon>Euteleostomi</taxon>
        <taxon>Actinopterygii</taxon>
        <taxon>Neopterygii</taxon>
        <taxon>Teleostei</taxon>
        <taxon>Ostariophysi</taxon>
        <taxon>Characiformes</taxon>
        <taxon>Characoidei</taxon>
        <taxon>Acestrorhamphidae</taxon>
        <taxon>Acestrorhamphinae</taxon>
        <taxon>Astyanax</taxon>
    </lineage>
</organism>
<dbReference type="STRING" id="7994.ENSAMXP00000000123"/>